<reference evidence="2 3" key="1">
    <citation type="submission" date="2022-04" db="EMBL/GenBank/DDBJ databases">
        <title>Hymenobacter sp. isolated from the air.</title>
        <authorList>
            <person name="Won M."/>
            <person name="Lee C.-M."/>
            <person name="Woen H.-Y."/>
            <person name="Kwon S.-W."/>
        </authorList>
    </citation>
    <scope>NUCLEOTIDE SEQUENCE [LARGE SCALE GENOMIC DNA]</scope>
    <source>
        <strain evidence="3">5516 S-25</strain>
    </source>
</reference>
<feature type="chain" id="PRO_5046288798" evidence="1">
    <location>
        <begin position="22"/>
        <end position="60"/>
    </location>
</feature>
<name>A0ABY4JAU9_9BACT</name>
<dbReference type="Proteomes" id="UP000829647">
    <property type="component" value="Chromosome"/>
</dbReference>
<sequence>MFASVLRLSLVLFALSFCLLAESSAEALGGRGLLPAVRAKLKGQYHLHRPNYRPYRANRR</sequence>
<dbReference type="RefSeq" id="WP_247976034.1">
    <property type="nucleotide sequence ID" value="NZ_CP095848.1"/>
</dbReference>
<accession>A0ABY4JAU9</accession>
<keyword evidence="1" id="KW-0732">Signal</keyword>
<protein>
    <submittedName>
        <fullName evidence="2">Uncharacterized protein</fullName>
    </submittedName>
</protein>
<keyword evidence="3" id="KW-1185">Reference proteome</keyword>
<organism evidence="2 3">
    <name type="scientific">Hymenobacter sublimis</name>
    <dbReference type="NCBI Taxonomy" id="2933777"/>
    <lineage>
        <taxon>Bacteria</taxon>
        <taxon>Pseudomonadati</taxon>
        <taxon>Bacteroidota</taxon>
        <taxon>Cytophagia</taxon>
        <taxon>Cytophagales</taxon>
        <taxon>Hymenobacteraceae</taxon>
        <taxon>Hymenobacter</taxon>
    </lineage>
</organism>
<gene>
    <name evidence="2" type="ORF">MWH26_03300</name>
</gene>
<dbReference type="EMBL" id="CP095848">
    <property type="protein sequence ID" value="UPL49943.1"/>
    <property type="molecule type" value="Genomic_DNA"/>
</dbReference>
<feature type="signal peptide" evidence="1">
    <location>
        <begin position="1"/>
        <end position="21"/>
    </location>
</feature>
<evidence type="ECO:0000313" key="3">
    <source>
        <dbReference type="Proteomes" id="UP000829647"/>
    </source>
</evidence>
<evidence type="ECO:0000256" key="1">
    <source>
        <dbReference type="SAM" id="SignalP"/>
    </source>
</evidence>
<proteinExistence type="predicted"/>
<evidence type="ECO:0000313" key="2">
    <source>
        <dbReference type="EMBL" id="UPL49943.1"/>
    </source>
</evidence>